<accession>X0C259</accession>
<evidence type="ECO:0000313" key="3">
    <source>
        <dbReference type="Proteomes" id="UP000030663"/>
    </source>
</evidence>
<keyword evidence="3" id="KW-1185">Reference proteome</keyword>
<gene>
    <name evidence="2" type="ORF">FOQG_18387</name>
</gene>
<dbReference type="OrthoDB" id="4367324at2759"/>
<feature type="region of interest" description="Disordered" evidence="1">
    <location>
        <begin position="105"/>
        <end position="173"/>
    </location>
</feature>
<evidence type="ECO:0000256" key="1">
    <source>
        <dbReference type="SAM" id="MobiDB-lite"/>
    </source>
</evidence>
<dbReference type="AlphaFoldDB" id="X0C259"/>
<evidence type="ECO:0000313" key="2">
    <source>
        <dbReference type="EMBL" id="EXK76882.1"/>
    </source>
</evidence>
<dbReference type="HOGENOM" id="CLU_1547654_0_0_1"/>
<dbReference type="Proteomes" id="UP000030663">
    <property type="component" value="Unassembled WGS sequence"/>
</dbReference>
<sequence length="173" mass="19649">MCRYGCILTCEEAFIFRIMPREGEPRNRAQDTKTLKNELINNGLMEYISVPWDNHSKRGRNGLDVWTVNLALWFVHILAGNNFEASWSYVDLADEALILSQPVEGCNEPPLASLTPAEDLEDEQGGKLDESDSAEDSDTTNVHTPSKSKRKRESDDEDEEEGFHLSFSKRQNI</sequence>
<proteinExistence type="predicted"/>
<protein>
    <submittedName>
        <fullName evidence="2">Uncharacterized protein</fullName>
    </submittedName>
</protein>
<name>X0C259_FUSOX</name>
<reference evidence="2 3" key="1">
    <citation type="submission" date="2011-11" db="EMBL/GenBank/DDBJ databases">
        <title>The Genome Sequence of Fusarium oxysporum PHW815.</title>
        <authorList>
            <consortium name="The Broad Institute Genome Sequencing Platform"/>
            <person name="Ma L.-J."/>
            <person name="Gale L.R."/>
            <person name="Schwartz D.C."/>
            <person name="Zhou S."/>
            <person name="Corby-Kistler H."/>
            <person name="Young S.K."/>
            <person name="Zeng Q."/>
            <person name="Gargeya S."/>
            <person name="Fitzgerald M."/>
            <person name="Haas B."/>
            <person name="Abouelleil A."/>
            <person name="Alvarado L."/>
            <person name="Arachchi H.M."/>
            <person name="Berlin A."/>
            <person name="Brown A."/>
            <person name="Chapman S.B."/>
            <person name="Chen Z."/>
            <person name="Dunbar C."/>
            <person name="Freedman E."/>
            <person name="Gearin G."/>
            <person name="Goldberg J."/>
            <person name="Griggs A."/>
            <person name="Gujja S."/>
            <person name="Heiman D."/>
            <person name="Howarth C."/>
            <person name="Larson L."/>
            <person name="Lui A."/>
            <person name="MacDonald P.J.P."/>
            <person name="Montmayeur A."/>
            <person name="Murphy C."/>
            <person name="Neiman D."/>
            <person name="Pearson M."/>
            <person name="Priest M."/>
            <person name="Roberts A."/>
            <person name="Saif S."/>
            <person name="Shea T."/>
            <person name="Shenoy N."/>
            <person name="Sisk P."/>
            <person name="Stolte C."/>
            <person name="Sykes S."/>
            <person name="Wortman J."/>
            <person name="Nusbaum C."/>
            <person name="Birren B."/>
        </authorList>
    </citation>
    <scope>NUCLEOTIDE SEQUENCE [LARGE SCALE GENOMIC DNA]</scope>
    <source>
        <strain evidence="2 3">54005</strain>
    </source>
</reference>
<organism evidence="2 3">
    <name type="scientific">Fusarium oxysporum f. sp. raphani 54005</name>
    <dbReference type="NCBI Taxonomy" id="1089458"/>
    <lineage>
        <taxon>Eukaryota</taxon>
        <taxon>Fungi</taxon>
        <taxon>Dikarya</taxon>
        <taxon>Ascomycota</taxon>
        <taxon>Pezizomycotina</taxon>
        <taxon>Sordariomycetes</taxon>
        <taxon>Hypocreomycetidae</taxon>
        <taxon>Hypocreales</taxon>
        <taxon>Nectriaceae</taxon>
        <taxon>Fusarium</taxon>
        <taxon>Fusarium oxysporum species complex</taxon>
    </lineage>
</organism>
<dbReference type="EMBL" id="JH658670">
    <property type="protein sequence ID" value="EXK76882.1"/>
    <property type="molecule type" value="Genomic_DNA"/>
</dbReference>